<organism evidence="1 2">
    <name type="scientific">Bremerella volcania</name>
    <dbReference type="NCBI Taxonomy" id="2527984"/>
    <lineage>
        <taxon>Bacteria</taxon>
        <taxon>Pseudomonadati</taxon>
        <taxon>Planctomycetota</taxon>
        <taxon>Planctomycetia</taxon>
        <taxon>Pirellulales</taxon>
        <taxon>Pirellulaceae</taxon>
        <taxon>Bremerella</taxon>
    </lineage>
</organism>
<sequence>MKFNLLPNTLRHFRPEKITAFVVEMDVAGTLQLIQLGLDCPVGGVDRDAMLLHDLGGGLVMARDLGVGDSLCGISGMGVELAQTNSLAR</sequence>
<protein>
    <submittedName>
        <fullName evidence="1">Uncharacterized protein</fullName>
    </submittedName>
</protein>
<dbReference type="Proteomes" id="UP000318626">
    <property type="component" value="Chromosome"/>
</dbReference>
<dbReference type="RefSeq" id="WP_144971415.1">
    <property type="nucleotide sequence ID" value="NZ_CP036289.1"/>
</dbReference>
<dbReference type="EMBL" id="CP036289">
    <property type="protein sequence ID" value="QDU74456.1"/>
    <property type="molecule type" value="Genomic_DNA"/>
</dbReference>
<reference evidence="2" key="1">
    <citation type="submission" date="2019-02" db="EMBL/GenBank/DDBJ databases">
        <title>Deep-cultivation of Planctomycetes and their phenomic and genomic characterization uncovers novel biology.</title>
        <authorList>
            <person name="Wiegand S."/>
            <person name="Jogler M."/>
            <person name="Boedeker C."/>
            <person name="Pinto D."/>
            <person name="Vollmers J."/>
            <person name="Rivas-Marin E."/>
            <person name="Kohn T."/>
            <person name="Peeters S.H."/>
            <person name="Heuer A."/>
            <person name="Rast P."/>
            <person name="Oberbeckmann S."/>
            <person name="Bunk B."/>
            <person name="Jeske O."/>
            <person name="Meyerdierks A."/>
            <person name="Storesund J.E."/>
            <person name="Kallscheuer N."/>
            <person name="Luecker S."/>
            <person name="Lage O.M."/>
            <person name="Pohl T."/>
            <person name="Merkel B.J."/>
            <person name="Hornburger P."/>
            <person name="Mueller R.-W."/>
            <person name="Bruemmer F."/>
            <person name="Labrenz M."/>
            <person name="Spormann A.M."/>
            <person name="Op den Camp H."/>
            <person name="Overmann J."/>
            <person name="Amann R."/>
            <person name="Jetten M.S.M."/>
            <person name="Mascher T."/>
            <person name="Medema M.H."/>
            <person name="Devos D.P."/>
            <person name="Kaster A.-K."/>
            <person name="Ovreas L."/>
            <person name="Rohde M."/>
            <person name="Galperin M.Y."/>
            <person name="Jogler C."/>
        </authorList>
    </citation>
    <scope>NUCLEOTIDE SEQUENCE [LARGE SCALE GENOMIC DNA]</scope>
    <source>
        <strain evidence="2">Pan97</strain>
    </source>
</reference>
<dbReference type="AlphaFoldDB" id="A0A518C5F7"/>
<proteinExistence type="predicted"/>
<accession>A0A518C5F7</accession>
<evidence type="ECO:0000313" key="1">
    <source>
        <dbReference type="EMBL" id="QDU74456.1"/>
    </source>
</evidence>
<evidence type="ECO:0000313" key="2">
    <source>
        <dbReference type="Proteomes" id="UP000318626"/>
    </source>
</evidence>
<name>A0A518C5F7_9BACT</name>
<dbReference type="KEGG" id="bvo:Pan97_14640"/>
<gene>
    <name evidence="1" type="ORF">Pan97_14640</name>
</gene>
<keyword evidence="2" id="KW-1185">Reference proteome</keyword>